<proteinExistence type="predicted"/>
<accession>A0A016SFY6</accession>
<dbReference type="AlphaFoldDB" id="A0A016SFY6"/>
<evidence type="ECO:0000256" key="1">
    <source>
        <dbReference type="SAM" id="MobiDB-lite"/>
    </source>
</evidence>
<dbReference type="EMBL" id="JARK01001570">
    <property type="protein sequence ID" value="EYB89266.1"/>
    <property type="molecule type" value="Genomic_DNA"/>
</dbReference>
<evidence type="ECO:0000313" key="3">
    <source>
        <dbReference type="Proteomes" id="UP000024635"/>
    </source>
</evidence>
<name>A0A016SFY6_9BILA</name>
<gene>
    <name evidence="2" type="primary">Acey_s0234.g3159</name>
    <name evidence="2" type="ORF">Y032_0234g3159</name>
</gene>
<reference evidence="3" key="1">
    <citation type="journal article" date="2015" name="Nat. Genet.">
        <title>The genome and transcriptome of the zoonotic hookworm Ancylostoma ceylanicum identify infection-specific gene families.</title>
        <authorList>
            <person name="Schwarz E.M."/>
            <person name="Hu Y."/>
            <person name="Antoshechkin I."/>
            <person name="Miller M.M."/>
            <person name="Sternberg P.W."/>
            <person name="Aroian R.V."/>
        </authorList>
    </citation>
    <scope>NUCLEOTIDE SEQUENCE</scope>
    <source>
        <strain evidence="3">HY135</strain>
    </source>
</reference>
<organism evidence="2 3">
    <name type="scientific">Ancylostoma ceylanicum</name>
    <dbReference type="NCBI Taxonomy" id="53326"/>
    <lineage>
        <taxon>Eukaryota</taxon>
        <taxon>Metazoa</taxon>
        <taxon>Ecdysozoa</taxon>
        <taxon>Nematoda</taxon>
        <taxon>Chromadorea</taxon>
        <taxon>Rhabditida</taxon>
        <taxon>Rhabditina</taxon>
        <taxon>Rhabditomorpha</taxon>
        <taxon>Strongyloidea</taxon>
        <taxon>Ancylostomatidae</taxon>
        <taxon>Ancylostomatinae</taxon>
        <taxon>Ancylostoma</taxon>
    </lineage>
</organism>
<comment type="caution">
    <text evidence="2">The sequence shown here is derived from an EMBL/GenBank/DDBJ whole genome shotgun (WGS) entry which is preliminary data.</text>
</comment>
<feature type="region of interest" description="Disordered" evidence="1">
    <location>
        <begin position="58"/>
        <end position="94"/>
    </location>
</feature>
<dbReference type="Proteomes" id="UP000024635">
    <property type="component" value="Unassembled WGS sequence"/>
</dbReference>
<protein>
    <submittedName>
        <fullName evidence="2">Uncharacterized protein</fullName>
    </submittedName>
</protein>
<evidence type="ECO:0000313" key="2">
    <source>
        <dbReference type="EMBL" id="EYB89266.1"/>
    </source>
</evidence>
<sequence length="94" mass="10745">MDARRPVTTENKRRDEDEEAWLGSWSNSRRTYMWKKHSEAPLRRRSADWMMEQCQRILGVQSASSPVNRRAGSRDESVGDKSGSNESETKGGGE</sequence>
<keyword evidence="3" id="KW-1185">Reference proteome</keyword>